<dbReference type="Proteomes" id="UP001177670">
    <property type="component" value="Unassembled WGS sequence"/>
</dbReference>
<evidence type="ECO:0000313" key="1">
    <source>
        <dbReference type="EMBL" id="KAK1128013.1"/>
    </source>
</evidence>
<name>A0AA40FZ55_9HYME</name>
<accession>A0AA40FZ55</accession>
<gene>
    <name evidence="1" type="ORF">K0M31_003506</name>
</gene>
<organism evidence="1 2">
    <name type="scientific">Melipona bicolor</name>
    <dbReference type="NCBI Taxonomy" id="60889"/>
    <lineage>
        <taxon>Eukaryota</taxon>
        <taxon>Metazoa</taxon>
        <taxon>Ecdysozoa</taxon>
        <taxon>Arthropoda</taxon>
        <taxon>Hexapoda</taxon>
        <taxon>Insecta</taxon>
        <taxon>Pterygota</taxon>
        <taxon>Neoptera</taxon>
        <taxon>Endopterygota</taxon>
        <taxon>Hymenoptera</taxon>
        <taxon>Apocrita</taxon>
        <taxon>Aculeata</taxon>
        <taxon>Apoidea</taxon>
        <taxon>Anthophila</taxon>
        <taxon>Apidae</taxon>
        <taxon>Melipona</taxon>
    </lineage>
</organism>
<dbReference type="EMBL" id="JAHYIQ010000011">
    <property type="protein sequence ID" value="KAK1128013.1"/>
    <property type="molecule type" value="Genomic_DNA"/>
</dbReference>
<proteinExistence type="predicted"/>
<comment type="caution">
    <text evidence="1">The sequence shown here is derived from an EMBL/GenBank/DDBJ whole genome shotgun (WGS) entry which is preliminary data.</text>
</comment>
<evidence type="ECO:0000313" key="2">
    <source>
        <dbReference type="Proteomes" id="UP001177670"/>
    </source>
</evidence>
<reference evidence="1" key="1">
    <citation type="submission" date="2021-10" db="EMBL/GenBank/DDBJ databases">
        <title>Melipona bicolor Genome sequencing and assembly.</title>
        <authorList>
            <person name="Araujo N.S."/>
            <person name="Arias M.C."/>
        </authorList>
    </citation>
    <scope>NUCLEOTIDE SEQUENCE</scope>
    <source>
        <strain evidence="1">USP_2M_L1-L4_2017</strain>
        <tissue evidence="1">Whole body</tissue>
    </source>
</reference>
<protein>
    <submittedName>
        <fullName evidence="1">Uncharacterized protein</fullName>
    </submittedName>
</protein>
<sequence>MGVVKELRKKHDCIVKTLDMLDCNSAFEYRSEGLEEKEKGVVESELQRNNSRHKSDHALVKPFARLLRKHLRLLKVETFRHEFSKTPSDRRSEV</sequence>
<keyword evidence="2" id="KW-1185">Reference proteome</keyword>
<dbReference type="AlphaFoldDB" id="A0AA40FZ55"/>